<dbReference type="eggNOG" id="COG0614">
    <property type="taxonomic scope" value="Bacteria"/>
</dbReference>
<comment type="caution">
    <text evidence="1">The sequence shown here is derived from an EMBL/GenBank/DDBJ whole genome shotgun (WGS) entry which is preliminary data.</text>
</comment>
<evidence type="ECO:0000313" key="2">
    <source>
        <dbReference type="Proteomes" id="UP000003919"/>
    </source>
</evidence>
<dbReference type="AlphaFoldDB" id="A3HW03"/>
<accession>A3HW03</accession>
<dbReference type="RefSeq" id="WP_008198472.1">
    <property type="nucleotide sequence ID" value="NZ_CM001023.1"/>
</dbReference>
<dbReference type="Proteomes" id="UP000003919">
    <property type="component" value="Unassembled WGS sequence"/>
</dbReference>
<dbReference type="HOGENOM" id="CLU_134960_1_0_10"/>
<dbReference type="NCBIfam" id="TIGR04256">
    <property type="entry name" value="GxxExxY"/>
    <property type="match status" value="1"/>
</dbReference>
<proteinExistence type="predicted"/>
<protein>
    <recommendedName>
        <fullName evidence="3">GxxExxY protein</fullName>
    </recommendedName>
</protein>
<dbReference type="Pfam" id="PF13366">
    <property type="entry name" value="PDDEXK_3"/>
    <property type="match status" value="1"/>
</dbReference>
<name>A3HW03_9BACT</name>
<reference evidence="1 2" key="1">
    <citation type="journal article" date="2011" name="J. Bacteriol.">
        <title>Complete genome sequence of Algoriphagus sp. PR1, bacterial prey of a colony-forming choanoflagellate.</title>
        <authorList>
            <person name="Alegado R.A."/>
            <person name="Ferriera S."/>
            <person name="Nusbaum C."/>
            <person name="Young S.K."/>
            <person name="Zeng Q."/>
            <person name="Imamovic A."/>
            <person name="Fairclough S.R."/>
            <person name="King N."/>
        </authorList>
    </citation>
    <scope>NUCLEOTIDE SEQUENCE [LARGE SCALE GENOMIC DNA]</scope>
    <source>
        <strain evidence="1 2">PR1</strain>
    </source>
</reference>
<gene>
    <name evidence="1" type="ORF">ALPR1_03750</name>
</gene>
<sequence length="137" mass="15917">MGITRKELDDLTYRVVGAAIEVHKHIGPGLLESAYQKCLSIELKNRDIIFIEEFQIPLNYKGNMIETLFRCDFLIEDIIVLELKSVFEIMPIHQAQVINYMNLLKVPKGILINFNVVNLFHQGQKTFVNKYFDLLDC</sequence>
<dbReference type="EMBL" id="AAXU02000001">
    <property type="protein sequence ID" value="EAZ82325.1"/>
    <property type="molecule type" value="Genomic_DNA"/>
</dbReference>
<evidence type="ECO:0008006" key="3">
    <source>
        <dbReference type="Google" id="ProtNLM"/>
    </source>
</evidence>
<dbReference type="InterPro" id="IPR026350">
    <property type="entry name" value="GxxExxY"/>
</dbReference>
<keyword evidence="2" id="KW-1185">Reference proteome</keyword>
<evidence type="ECO:0000313" key="1">
    <source>
        <dbReference type="EMBL" id="EAZ82325.1"/>
    </source>
</evidence>
<dbReference type="STRING" id="388413.ALPR1_03750"/>
<dbReference type="OrthoDB" id="1119698at2"/>
<organism evidence="1 2">
    <name type="scientific">Algoriphagus machipongonensis</name>
    <dbReference type="NCBI Taxonomy" id="388413"/>
    <lineage>
        <taxon>Bacteria</taxon>
        <taxon>Pseudomonadati</taxon>
        <taxon>Bacteroidota</taxon>
        <taxon>Cytophagia</taxon>
        <taxon>Cytophagales</taxon>
        <taxon>Cyclobacteriaceae</taxon>
        <taxon>Algoriphagus</taxon>
    </lineage>
</organism>